<evidence type="ECO:0000256" key="3">
    <source>
        <dbReference type="ARBA" id="ARBA00022448"/>
    </source>
</evidence>
<evidence type="ECO:0000259" key="12">
    <source>
        <dbReference type="Pfam" id="PF21687"/>
    </source>
</evidence>
<dbReference type="SUPFAM" id="SSF158544">
    <property type="entry name" value="GspK insert domain-like"/>
    <property type="match status" value="1"/>
</dbReference>
<keyword evidence="8 11" id="KW-1133">Transmembrane helix</keyword>
<dbReference type="AlphaFoldDB" id="A0A842HKV0"/>
<protein>
    <submittedName>
        <fullName evidence="13">General secretion pathway protein GspK</fullName>
    </submittedName>
</protein>
<feature type="transmembrane region" description="Helical" evidence="11">
    <location>
        <begin position="12"/>
        <end position="31"/>
    </location>
</feature>
<comment type="caution">
    <text evidence="13">The sequence shown here is derived from an EMBL/GenBank/DDBJ whole genome shotgun (WGS) entry which is preliminary data.</text>
</comment>
<keyword evidence="6 11" id="KW-0812">Transmembrane</keyword>
<dbReference type="Proteomes" id="UP000546464">
    <property type="component" value="Unassembled WGS sequence"/>
</dbReference>
<organism evidence="13 14">
    <name type="scientific">Ruficoccus amylovorans</name>
    <dbReference type="NCBI Taxonomy" id="1804625"/>
    <lineage>
        <taxon>Bacteria</taxon>
        <taxon>Pseudomonadati</taxon>
        <taxon>Verrucomicrobiota</taxon>
        <taxon>Opitutia</taxon>
        <taxon>Puniceicoccales</taxon>
        <taxon>Cerasicoccaceae</taxon>
        <taxon>Ruficoccus</taxon>
    </lineage>
</organism>
<keyword evidence="5" id="KW-0997">Cell inner membrane</keyword>
<gene>
    <name evidence="13" type="ORF">H5P28_17955</name>
</gene>
<evidence type="ECO:0000256" key="9">
    <source>
        <dbReference type="ARBA" id="ARBA00023136"/>
    </source>
</evidence>
<keyword evidence="9 11" id="KW-0472">Membrane</keyword>
<sequence length="427" mass="47630">MFSTTRQQRKRRGVVIVLALGMILLMTWLALEILRGVRQDLAVTTSPVSRTQLRETAYQLLEVSIGVLAEVKRFEGGIYSPSQGWGLPLTYAGMAHSAKLKSALPQETPPPAPPANSDDELGFDETEQTDTTDTAQAETDEAESFLNDLVFDVENAEAAQDGFERAVTQVEPSAETTGQMSAETALIELPPGIQARVRLFDESGKLSLTDTSEARWLLFFEQMGFEDSESKTLTDSLLDWIDPDEEERENGAETETYAQLDPPYRSANRPLRDFRELRYVQGFKTLFFDERGVPNEYYNTFKANVSLFGKGEVNFNTASELVLLTLAEERDFDPDQVLTFLAGTDTQFGTEDDRILRPGLDDSELPKDNDGNVLPANRSVNFIIAEIAVSDGQSIYVLNALLDLTQKHPGGTYPFRIVRITENQPLF</sequence>
<evidence type="ECO:0000256" key="8">
    <source>
        <dbReference type="ARBA" id="ARBA00022989"/>
    </source>
</evidence>
<dbReference type="InterPro" id="IPR005628">
    <property type="entry name" value="GspK"/>
</dbReference>
<comment type="similarity">
    <text evidence="2">Belongs to the GSP K family.</text>
</comment>
<accession>A0A842HKV0</accession>
<dbReference type="GO" id="GO:0009306">
    <property type="term" value="P:protein secretion"/>
    <property type="evidence" value="ECO:0007669"/>
    <property type="project" value="InterPro"/>
</dbReference>
<name>A0A842HKV0_9BACT</name>
<dbReference type="InterPro" id="IPR038072">
    <property type="entry name" value="GspK_central_sf"/>
</dbReference>
<evidence type="ECO:0000256" key="1">
    <source>
        <dbReference type="ARBA" id="ARBA00004533"/>
    </source>
</evidence>
<dbReference type="Gene3D" id="1.10.40.60">
    <property type="entry name" value="EpsJ-like"/>
    <property type="match status" value="1"/>
</dbReference>
<evidence type="ECO:0000256" key="6">
    <source>
        <dbReference type="ARBA" id="ARBA00022692"/>
    </source>
</evidence>
<dbReference type="GO" id="GO:0005886">
    <property type="term" value="C:plasma membrane"/>
    <property type="evidence" value="ECO:0007669"/>
    <property type="project" value="UniProtKB-SubCell"/>
</dbReference>
<dbReference type="RefSeq" id="WP_185677074.1">
    <property type="nucleotide sequence ID" value="NZ_JACHVB010000063.1"/>
</dbReference>
<evidence type="ECO:0000256" key="4">
    <source>
        <dbReference type="ARBA" id="ARBA00022475"/>
    </source>
</evidence>
<feature type="domain" description="T2SS protein K first SAM-like" evidence="12">
    <location>
        <begin position="213"/>
        <end position="285"/>
    </location>
</feature>
<evidence type="ECO:0000256" key="10">
    <source>
        <dbReference type="SAM" id="MobiDB-lite"/>
    </source>
</evidence>
<dbReference type="PANTHER" id="PTHR38831:SF1">
    <property type="entry name" value="TYPE II SECRETION SYSTEM PROTEIN K-RELATED"/>
    <property type="match status" value="1"/>
</dbReference>
<feature type="region of interest" description="Disordered" evidence="10">
    <location>
        <begin position="103"/>
        <end position="138"/>
    </location>
</feature>
<keyword evidence="7" id="KW-0653">Protein transport</keyword>
<feature type="compositionally biased region" description="Acidic residues" evidence="10">
    <location>
        <begin position="117"/>
        <end position="130"/>
    </location>
</feature>
<reference evidence="13 14" key="1">
    <citation type="submission" date="2020-07" db="EMBL/GenBank/DDBJ databases">
        <authorList>
            <person name="Feng X."/>
        </authorList>
    </citation>
    <scope>NUCLEOTIDE SEQUENCE [LARGE SCALE GENOMIC DNA]</scope>
    <source>
        <strain evidence="13 14">JCM31066</strain>
    </source>
</reference>
<keyword evidence="14" id="KW-1185">Reference proteome</keyword>
<evidence type="ECO:0000313" key="13">
    <source>
        <dbReference type="EMBL" id="MBC2596156.1"/>
    </source>
</evidence>
<evidence type="ECO:0000256" key="11">
    <source>
        <dbReference type="SAM" id="Phobius"/>
    </source>
</evidence>
<dbReference type="Pfam" id="PF21687">
    <property type="entry name" value="T2SSK_1st"/>
    <property type="match status" value="1"/>
</dbReference>
<dbReference type="PANTHER" id="PTHR38831">
    <property type="entry name" value="TYPE II SECRETION SYSTEM PROTEIN K"/>
    <property type="match status" value="1"/>
</dbReference>
<evidence type="ECO:0000256" key="7">
    <source>
        <dbReference type="ARBA" id="ARBA00022927"/>
    </source>
</evidence>
<dbReference type="EMBL" id="JACHVB010000063">
    <property type="protein sequence ID" value="MBC2596156.1"/>
    <property type="molecule type" value="Genomic_DNA"/>
</dbReference>
<evidence type="ECO:0000256" key="2">
    <source>
        <dbReference type="ARBA" id="ARBA00007246"/>
    </source>
</evidence>
<dbReference type="InterPro" id="IPR049031">
    <property type="entry name" value="T2SSK_SAM-like_1st"/>
</dbReference>
<keyword evidence="3" id="KW-0813">Transport</keyword>
<evidence type="ECO:0000313" key="14">
    <source>
        <dbReference type="Proteomes" id="UP000546464"/>
    </source>
</evidence>
<comment type="subcellular location">
    <subcellularLocation>
        <location evidence="1">Cell inner membrane</location>
    </subcellularLocation>
</comment>
<evidence type="ECO:0000256" key="5">
    <source>
        <dbReference type="ARBA" id="ARBA00022519"/>
    </source>
</evidence>
<keyword evidence="4" id="KW-1003">Cell membrane</keyword>
<proteinExistence type="inferred from homology"/>